<comment type="caution">
    <text evidence="2">The sequence shown here is derived from an EMBL/GenBank/DDBJ whole genome shotgun (WGS) entry which is preliminary data.</text>
</comment>
<feature type="compositionally biased region" description="Polar residues" evidence="1">
    <location>
        <begin position="63"/>
        <end position="72"/>
    </location>
</feature>
<sequence length="72" mass="7598">MFQSFPIPPTELSGRSGPRPAARSPAHSPGSSPRSFSPVRRVRPPVGIPASHLPVEAECSDPGDQTLTSSQH</sequence>
<gene>
    <name evidence="2" type="ORF">ILYODFUR_035265</name>
</gene>
<accession>A0ABV0U0D1</accession>
<feature type="compositionally biased region" description="Low complexity" evidence="1">
    <location>
        <begin position="13"/>
        <end position="39"/>
    </location>
</feature>
<name>A0ABV0U0D1_9TELE</name>
<evidence type="ECO:0000256" key="1">
    <source>
        <dbReference type="SAM" id="MobiDB-lite"/>
    </source>
</evidence>
<dbReference type="EMBL" id="JAHRIQ010052989">
    <property type="protein sequence ID" value="MEQ2238638.1"/>
    <property type="molecule type" value="Genomic_DNA"/>
</dbReference>
<keyword evidence="3" id="KW-1185">Reference proteome</keyword>
<organism evidence="2 3">
    <name type="scientific">Ilyodon furcidens</name>
    <name type="common">goldbreast splitfin</name>
    <dbReference type="NCBI Taxonomy" id="33524"/>
    <lineage>
        <taxon>Eukaryota</taxon>
        <taxon>Metazoa</taxon>
        <taxon>Chordata</taxon>
        <taxon>Craniata</taxon>
        <taxon>Vertebrata</taxon>
        <taxon>Euteleostomi</taxon>
        <taxon>Actinopterygii</taxon>
        <taxon>Neopterygii</taxon>
        <taxon>Teleostei</taxon>
        <taxon>Neoteleostei</taxon>
        <taxon>Acanthomorphata</taxon>
        <taxon>Ovalentaria</taxon>
        <taxon>Atherinomorphae</taxon>
        <taxon>Cyprinodontiformes</taxon>
        <taxon>Goodeidae</taxon>
        <taxon>Ilyodon</taxon>
    </lineage>
</organism>
<dbReference type="Proteomes" id="UP001482620">
    <property type="component" value="Unassembled WGS sequence"/>
</dbReference>
<evidence type="ECO:0000313" key="2">
    <source>
        <dbReference type="EMBL" id="MEQ2238638.1"/>
    </source>
</evidence>
<evidence type="ECO:0000313" key="3">
    <source>
        <dbReference type="Proteomes" id="UP001482620"/>
    </source>
</evidence>
<reference evidence="2 3" key="1">
    <citation type="submission" date="2021-06" db="EMBL/GenBank/DDBJ databases">
        <authorList>
            <person name="Palmer J.M."/>
        </authorList>
    </citation>
    <scope>NUCLEOTIDE SEQUENCE [LARGE SCALE GENOMIC DNA]</scope>
    <source>
        <strain evidence="3">if_2019</strain>
        <tissue evidence="2">Muscle</tissue>
    </source>
</reference>
<protein>
    <submittedName>
        <fullName evidence="2">Uncharacterized protein</fullName>
    </submittedName>
</protein>
<proteinExistence type="predicted"/>
<feature type="region of interest" description="Disordered" evidence="1">
    <location>
        <begin position="1"/>
        <end position="72"/>
    </location>
</feature>